<keyword evidence="5" id="KW-0732">Signal</keyword>
<dbReference type="RefSeq" id="XP_018027157.1">
    <property type="nucleotide sequence ID" value="XM_018171668.2"/>
</dbReference>
<dbReference type="Proteomes" id="UP000694843">
    <property type="component" value="Unplaced"/>
</dbReference>
<name>A0A8B7PPB3_HYAAZ</name>
<evidence type="ECO:0000256" key="3">
    <source>
        <dbReference type="ARBA" id="ARBA00022679"/>
    </source>
</evidence>
<proteinExistence type="inferred from homology"/>
<feature type="transmembrane region" description="Helical" evidence="5">
    <location>
        <begin position="479"/>
        <end position="503"/>
    </location>
</feature>
<keyword evidence="6" id="KW-1185">Reference proteome</keyword>
<dbReference type="RefSeq" id="XP_018027161.1">
    <property type="nucleotide sequence ID" value="XM_018171672.2"/>
</dbReference>
<dbReference type="OMA" id="SYQGFMK"/>
<keyword evidence="2 4" id="KW-0328">Glycosyltransferase</keyword>
<comment type="subcellular location">
    <subcellularLocation>
        <location evidence="5">Membrane</location>
        <topology evidence="5">Single-pass membrane protein</topology>
    </subcellularLocation>
</comment>
<dbReference type="Gene3D" id="3.40.50.2000">
    <property type="entry name" value="Glycogen Phosphorylase B"/>
    <property type="match status" value="2"/>
</dbReference>
<feature type="chain" id="PRO_5044519641" description="UDP-glucuronosyltransferase" evidence="5">
    <location>
        <begin position="22"/>
        <end position="517"/>
    </location>
</feature>
<dbReference type="RefSeq" id="XP_047741054.1">
    <property type="nucleotide sequence ID" value="XM_047885098.1"/>
</dbReference>
<dbReference type="GeneID" id="108682500"/>
<reference evidence="7 8" key="1">
    <citation type="submission" date="2025-04" db="UniProtKB">
        <authorList>
            <consortium name="RefSeq"/>
        </authorList>
    </citation>
    <scope>IDENTIFICATION</scope>
    <source>
        <tissue evidence="7 8">Whole organism</tissue>
    </source>
</reference>
<dbReference type="GO" id="GO:0016020">
    <property type="term" value="C:membrane"/>
    <property type="evidence" value="ECO:0007669"/>
    <property type="project" value="UniProtKB-SubCell"/>
</dbReference>
<keyword evidence="5" id="KW-1133">Transmembrane helix</keyword>
<accession>A0A8B7PPB3</accession>
<dbReference type="FunFam" id="3.40.50.2000:FF:000050">
    <property type="entry name" value="UDP-glucuronosyltransferase"/>
    <property type="match status" value="1"/>
</dbReference>
<evidence type="ECO:0000313" key="11">
    <source>
        <dbReference type="RefSeq" id="XP_047741054.1"/>
    </source>
</evidence>
<dbReference type="PROSITE" id="PS00375">
    <property type="entry name" value="UDPGT"/>
    <property type="match status" value="1"/>
</dbReference>
<dbReference type="CDD" id="cd03784">
    <property type="entry name" value="GT1_Gtf-like"/>
    <property type="match status" value="1"/>
</dbReference>
<feature type="signal peptide" evidence="5">
    <location>
        <begin position="1"/>
        <end position="21"/>
    </location>
</feature>
<dbReference type="InterPro" id="IPR002213">
    <property type="entry name" value="UDP_glucos_trans"/>
</dbReference>
<evidence type="ECO:0000313" key="10">
    <source>
        <dbReference type="RefSeq" id="XP_018027161.1"/>
    </source>
</evidence>
<comment type="catalytic activity">
    <reaction evidence="5">
        <text>glucuronate acceptor + UDP-alpha-D-glucuronate = acceptor beta-D-glucuronoside + UDP + H(+)</text>
        <dbReference type="Rhea" id="RHEA:21032"/>
        <dbReference type="ChEBI" id="CHEBI:15378"/>
        <dbReference type="ChEBI" id="CHEBI:58052"/>
        <dbReference type="ChEBI" id="CHEBI:58223"/>
        <dbReference type="ChEBI" id="CHEBI:132367"/>
        <dbReference type="ChEBI" id="CHEBI:132368"/>
        <dbReference type="EC" id="2.4.1.17"/>
    </reaction>
</comment>
<evidence type="ECO:0000313" key="6">
    <source>
        <dbReference type="Proteomes" id="UP000694843"/>
    </source>
</evidence>
<protein>
    <recommendedName>
        <fullName evidence="5">UDP-glucuronosyltransferase</fullName>
        <ecNumber evidence="5">2.4.1.17</ecNumber>
    </recommendedName>
</protein>
<dbReference type="InterPro" id="IPR035595">
    <property type="entry name" value="UDP_glycos_trans_CS"/>
</dbReference>
<dbReference type="SUPFAM" id="SSF53756">
    <property type="entry name" value="UDP-Glycosyltransferase/glycogen phosphorylase"/>
    <property type="match status" value="1"/>
</dbReference>
<evidence type="ECO:0000256" key="1">
    <source>
        <dbReference type="ARBA" id="ARBA00009995"/>
    </source>
</evidence>
<evidence type="ECO:0000256" key="5">
    <source>
        <dbReference type="RuleBase" id="RU362059"/>
    </source>
</evidence>
<evidence type="ECO:0000256" key="2">
    <source>
        <dbReference type="ARBA" id="ARBA00022676"/>
    </source>
</evidence>
<evidence type="ECO:0000313" key="8">
    <source>
        <dbReference type="RefSeq" id="XP_018027158.1"/>
    </source>
</evidence>
<dbReference type="GO" id="GO:0015020">
    <property type="term" value="F:glucuronosyltransferase activity"/>
    <property type="evidence" value="ECO:0007669"/>
    <property type="project" value="UniProtKB-EC"/>
</dbReference>
<evidence type="ECO:0000313" key="9">
    <source>
        <dbReference type="RefSeq" id="XP_018027159.1"/>
    </source>
</evidence>
<evidence type="ECO:0000313" key="7">
    <source>
        <dbReference type="RefSeq" id="XP_018027157.1"/>
    </source>
</evidence>
<dbReference type="EC" id="2.4.1.17" evidence="5"/>
<comment type="similarity">
    <text evidence="1 4">Belongs to the UDP-glycosyltransferase family.</text>
</comment>
<keyword evidence="5" id="KW-0472">Membrane</keyword>
<dbReference type="PANTHER" id="PTHR48043:SF159">
    <property type="entry name" value="EG:EG0003.4 PROTEIN-RELATED"/>
    <property type="match status" value="1"/>
</dbReference>
<dbReference type="PANTHER" id="PTHR48043">
    <property type="entry name" value="EG:EG0003.4 PROTEIN-RELATED"/>
    <property type="match status" value="1"/>
</dbReference>
<gene>
    <name evidence="7 8 9 10 11" type="primary">LOC108682500</name>
</gene>
<dbReference type="InterPro" id="IPR050271">
    <property type="entry name" value="UDP-glycosyltransferase"/>
</dbReference>
<dbReference type="KEGG" id="hazt:108682500"/>
<dbReference type="OrthoDB" id="5835829at2759"/>
<evidence type="ECO:0000256" key="4">
    <source>
        <dbReference type="RuleBase" id="RU003718"/>
    </source>
</evidence>
<organism evidence="6 7">
    <name type="scientific">Hyalella azteca</name>
    <name type="common">Amphipod</name>
    <dbReference type="NCBI Taxonomy" id="294128"/>
    <lineage>
        <taxon>Eukaryota</taxon>
        <taxon>Metazoa</taxon>
        <taxon>Ecdysozoa</taxon>
        <taxon>Arthropoda</taxon>
        <taxon>Crustacea</taxon>
        <taxon>Multicrustacea</taxon>
        <taxon>Malacostraca</taxon>
        <taxon>Eumalacostraca</taxon>
        <taxon>Peracarida</taxon>
        <taxon>Amphipoda</taxon>
        <taxon>Senticaudata</taxon>
        <taxon>Talitrida</taxon>
        <taxon>Talitroidea</taxon>
        <taxon>Hyalellidae</taxon>
        <taxon>Hyalella</taxon>
    </lineage>
</organism>
<dbReference type="RefSeq" id="XP_018027158.1">
    <property type="nucleotide sequence ID" value="XM_018171669.2"/>
</dbReference>
<dbReference type="AlphaFoldDB" id="A0A8B7PPB3"/>
<sequence length="517" mass="58379">MAGLRVLVLVVLAGALQAVGAALPPPERSYNILMLLPVSSKSHRNVFMPLAKALTQRGHKITMLSNQPAPDNNPNIRYIENPSKHVDTDKVNAFEILGSPEKMFKTFTELIPKVAQEIYKVAEVADLYEKRREFDLIVIDALFNEVMYPFTHNHTFMTINPGELHPSFSASMGNFLNPAYVSNMLENYQHPFSLLDRWKNLIMSVILPFHWERAIVTPVQAEISKQFPDLPRLDDLKRNQSLTLINSHFSVGQPLPLLPNQVEVGGLHIGPPAALPKDLSDFLSGTTPVVYMSLGSIARSSAMPQEYKDIFFSAFAKLPYKVLWKFEEKPPKKAKNLFVQSWMPQQDVLAHPNVKVFISHCGWLGSQESLYFGTPILGLPIFGDQPKNALALEHAGVARSLAWADLNEQRLMDSITELIENPKYREKAEKISAAMKDRPLSAVETAVYWTEYVIRHQGAVHLRSPERDLTWVQLLHLDLLLLLHVALYLVYLIISKLLAFFCGGSRSKAKRMKGKRD</sequence>
<keyword evidence="5" id="KW-0812">Transmembrane</keyword>
<dbReference type="Pfam" id="PF00201">
    <property type="entry name" value="UDPGT"/>
    <property type="match status" value="1"/>
</dbReference>
<keyword evidence="3 4" id="KW-0808">Transferase</keyword>
<dbReference type="RefSeq" id="XP_018027159.1">
    <property type="nucleotide sequence ID" value="XM_018171670.2"/>
</dbReference>